<evidence type="ECO:0000256" key="13">
    <source>
        <dbReference type="SAM" id="Phobius"/>
    </source>
</evidence>
<dbReference type="GO" id="GO:0005789">
    <property type="term" value="C:endoplasmic reticulum membrane"/>
    <property type="evidence" value="ECO:0007669"/>
    <property type="project" value="TreeGrafter"/>
</dbReference>
<feature type="transmembrane region" description="Helical" evidence="13">
    <location>
        <begin position="67"/>
        <end position="88"/>
    </location>
</feature>
<gene>
    <name evidence="15" type="ORF">EAG_03531</name>
</gene>
<dbReference type="CDD" id="cd03505">
    <property type="entry name" value="Delta9-FADS-like"/>
    <property type="match status" value="1"/>
</dbReference>
<evidence type="ECO:0000313" key="16">
    <source>
        <dbReference type="Proteomes" id="UP000000311"/>
    </source>
</evidence>
<dbReference type="OrthoDB" id="10260134at2759"/>
<dbReference type="Proteomes" id="UP000000311">
    <property type="component" value="Unassembled WGS sequence"/>
</dbReference>
<dbReference type="InterPro" id="IPR005804">
    <property type="entry name" value="FA_desaturase_dom"/>
</dbReference>
<evidence type="ECO:0000256" key="9">
    <source>
        <dbReference type="ARBA" id="ARBA00023098"/>
    </source>
</evidence>
<evidence type="ECO:0000256" key="1">
    <source>
        <dbReference type="ARBA" id="ARBA00004141"/>
    </source>
</evidence>
<organism evidence="16">
    <name type="scientific">Camponotus floridanus</name>
    <name type="common">Florida carpenter ant</name>
    <dbReference type="NCBI Taxonomy" id="104421"/>
    <lineage>
        <taxon>Eukaryota</taxon>
        <taxon>Metazoa</taxon>
        <taxon>Ecdysozoa</taxon>
        <taxon>Arthropoda</taxon>
        <taxon>Hexapoda</taxon>
        <taxon>Insecta</taxon>
        <taxon>Pterygota</taxon>
        <taxon>Neoptera</taxon>
        <taxon>Endopterygota</taxon>
        <taxon>Hymenoptera</taxon>
        <taxon>Apocrita</taxon>
        <taxon>Aculeata</taxon>
        <taxon>Formicoidea</taxon>
        <taxon>Formicidae</taxon>
        <taxon>Formicinae</taxon>
        <taxon>Camponotus</taxon>
    </lineage>
</organism>
<proteinExistence type="inferred from homology"/>
<evidence type="ECO:0000256" key="7">
    <source>
        <dbReference type="ARBA" id="ARBA00023002"/>
    </source>
</evidence>
<keyword evidence="11 12" id="KW-0275">Fatty acid biosynthesis</keyword>
<evidence type="ECO:0000259" key="14">
    <source>
        <dbReference type="Pfam" id="PF00487"/>
    </source>
</evidence>
<evidence type="ECO:0000256" key="3">
    <source>
        <dbReference type="ARBA" id="ARBA00022516"/>
    </source>
</evidence>
<evidence type="ECO:0000256" key="4">
    <source>
        <dbReference type="ARBA" id="ARBA00022692"/>
    </source>
</evidence>
<feature type="transmembrane region" description="Helical" evidence="13">
    <location>
        <begin position="208"/>
        <end position="229"/>
    </location>
</feature>
<dbReference type="PANTHER" id="PTHR11351">
    <property type="entry name" value="ACYL-COA DESATURASE"/>
    <property type="match status" value="1"/>
</dbReference>
<keyword evidence="10 13" id="KW-0472">Membrane</keyword>
<dbReference type="InterPro" id="IPR015876">
    <property type="entry name" value="Acyl-CoA_DS"/>
</dbReference>
<accession>E2A1V3</accession>
<evidence type="ECO:0000256" key="2">
    <source>
        <dbReference type="ARBA" id="ARBA00009295"/>
    </source>
</evidence>
<comment type="subcellular location">
    <subcellularLocation>
        <location evidence="1">Membrane</location>
        <topology evidence="1">Multi-pass membrane protein</topology>
    </subcellularLocation>
</comment>
<evidence type="ECO:0000256" key="11">
    <source>
        <dbReference type="ARBA" id="ARBA00023160"/>
    </source>
</evidence>
<evidence type="ECO:0000256" key="12">
    <source>
        <dbReference type="RuleBase" id="RU000581"/>
    </source>
</evidence>
<feature type="transmembrane region" description="Helical" evidence="13">
    <location>
        <begin position="182"/>
        <end position="202"/>
    </location>
</feature>
<evidence type="ECO:0000256" key="8">
    <source>
        <dbReference type="ARBA" id="ARBA00023004"/>
    </source>
</evidence>
<comment type="similarity">
    <text evidence="2 12">Belongs to the fatty acid desaturase type 1 family.</text>
</comment>
<evidence type="ECO:0000313" key="15">
    <source>
        <dbReference type="EMBL" id="EFN72592.1"/>
    </source>
</evidence>
<comment type="domain">
    <text evidence="12">The histidine box domains are involved in binding the catalytic metal ions.</text>
</comment>
<comment type="cofactor">
    <cofactor evidence="12">
        <name>Fe(2+)</name>
        <dbReference type="ChEBI" id="CHEBI:29033"/>
    </cofactor>
</comment>
<feature type="transmembrane region" description="Helical" evidence="13">
    <location>
        <begin position="35"/>
        <end position="61"/>
    </location>
</feature>
<dbReference type="PRINTS" id="PR00075">
    <property type="entry name" value="FACDDSATRASE"/>
</dbReference>
<keyword evidence="6 13" id="KW-1133">Transmembrane helix</keyword>
<keyword evidence="5" id="KW-0276">Fatty acid metabolism</keyword>
<dbReference type="InParanoid" id="E2A1V3"/>
<sequence length="346" mass="40985">MDTEKIRDKTDNKPYEVEEMFHKKLGTDMNYRHSYIWPFVIGHTVLQASGFVGLYSVIFHAKLATTIWAVWVGFWALQGVSLGAHRYYTHKAYKITKPVKICLFFLQTMAGQNSMFTWARDHRLHHTYSDTDADPHNSKRGFFFCHMGWLMTIKHPLVRKKQKELDISEFRADKMLMFQHKYFFYLYFVIAIVLPVSVPMYFWNETLWSSFFVGYCFWYVTTLHIMWTVNSFAHLWGTKPYDKRIQATFSNISWFVTFADGWHNFHHAFPWDYRMSEFGKFRGSSVCVIDFLAYVGLIYDLKTASPNVIYGHMKKHGDEVGQKMLAEKQNPKTNKNTTNMFIKNLD</sequence>
<name>E2A1V3_CAMFO</name>
<dbReference type="PANTHER" id="PTHR11351:SF92">
    <property type="entry name" value="ACYL-COA DESATURASE 2-LIKE PROTEIN"/>
    <property type="match status" value="1"/>
</dbReference>
<dbReference type="GO" id="GO:0004768">
    <property type="term" value="F:stearoyl-CoA 9-desaturase activity"/>
    <property type="evidence" value="ECO:0007669"/>
    <property type="project" value="TreeGrafter"/>
</dbReference>
<evidence type="ECO:0000256" key="6">
    <source>
        <dbReference type="ARBA" id="ARBA00022989"/>
    </source>
</evidence>
<dbReference type="OMA" id="GHFANDF"/>
<keyword evidence="16" id="KW-1185">Reference proteome</keyword>
<dbReference type="GO" id="GO:0006636">
    <property type="term" value="P:unsaturated fatty acid biosynthetic process"/>
    <property type="evidence" value="ECO:0007669"/>
    <property type="project" value="TreeGrafter"/>
</dbReference>
<evidence type="ECO:0000256" key="5">
    <source>
        <dbReference type="ARBA" id="ARBA00022832"/>
    </source>
</evidence>
<dbReference type="AlphaFoldDB" id="E2A1V3"/>
<dbReference type="EMBL" id="GL435806">
    <property type="protein sequence ID" value="EFN72592.1"/>
    <property type="molecule type" value="Genomic_DNA"/>
</dbReference>
<dbReference type="Pfam" id="PF00487">
    <property type="entry name" value="FA_desaturase"/>
    <property type="match status" value="1"/>
</dbReference>
<reference evidence="15 16" key="1">
    <citation type="journal article" date="2010" name="Science">
        <title>Genomic comparison of the ants Camponotus floridanus and Harpegnathos saltator.</title>
        <authorList>
            <person name="Bonasio R."/>
            <person name="Zhang G."/>
            <person name="Ye C."/>
            <person name="Mutti N.S."/>
            <person name="Fang X."/>
            <person name="Qin N."/>
            <person name="Donahue G."/>
            <person name="Yang P."/>
            <person name="Li Q."/>
            <person name="Li C."/>
            <person name="Zhang P."/>
            <person name="Huang Z."/>
            <person name="Berger S.L."/>
            <person name="Reinberg D."/>
            <person name="Wang J."/>
            <person name="Liebig J."/>
        </authorList>
    </citation>
    <scope>NUCLEOTIDE SEQUENCE [LARGE SCALE GENOMIC DNA]</scope>
    <source>
        <strain evidence="16">C129</strain>
    </source>
</reference>
<keyword evidence="8" id="KW-0408">Iron</keyword>
<dbReference type="GO" id="GO:0005506">
    <property type="term" value="F:iron ion binding"/>
    <property type="evidence" value="ECO:0007669"/>
    <property type="project" value="TreeGrafter"/>
</dbReference>
<keyword evidence="4 12" id="KW-0812">Transmembrane</keyword>
<feature type="domain" description="Fatty acid desaturase" evidence="14">
    <location>
        <begin position="68"/>
        <end position="270"/>
    </location>
</feature>
<protein>
    <submittedName>
        <fullName evidence="15">Acyl-CoA desaturase</fullName>
    </submittedName>
</protein>
<keyword evidence="9" id="KW-0443">Lipid metabolism</keyword>
<evidence type="ECO:0000256" key="10">
    <source>
        <dbReference type="ARBA" id="ARBA00023136"/>
    </source>
</evidence>
<keyword evidence="7 12" id="KW-0560">Oxidoreductase</keyword>
<keyword evidence="3 12" id="KW-0444">Lipid biosynthesis</keyword>